<feature type="compositionally biased region" description="Basic and acidic residues" evidence="5">
    <location>
        <begin position="872"/>
        <end position="924"/>
    </location>
</feature>
<feature type="transmembrane region" description="Helical" evidence="6">
    <location>
        <begin position="1339"/>
        <end position="1363"/>
    </location>
</feature>
<evidence type="ECO:0000256" key="2">
    <source>
        <dbReference type="ARBA" id="ARBA00022692"/>
    </source>
</evidence>
<feature type="transmembrane region" description="Helical" evidence="6">
    <location>
        <begin position="385"/>
        <end position="405"/>
    </location>
</feature>
<feature type="transmembrane region" description="Helical" evidence="6">
    <location>
        <begin position="189"/>
        <end position="210"/>
    </location>
</feature>
<feature type="transmembrane region" description="Helical" evidence="6">
    <location>
        <begin position="767"/>
        <end position="791"/>
    </location>
</feature>
<feature type="transmembrane region" description="Helical" evidence="6">
    <location>
        <begin position="156"/>
        <end position="177"/>
    </location>
</feature>
<feature type="transmembrane region" description="Helical" evidence="6">
    <location>
        <begin position="681"/>
        <end position="702"/>
    </location>
</feature>
<protein>
    <submittedName>
        <fullName evidence="8">SFRICE_017903</fullName>
    </submittedName>
</protein>
<keyword evidence="3 6" id="KW-1133">Transmembrane helix</keyword>
<feature type="transmembrane region" description="Helical" evidence="6">
    <location>
        <begin position="952"/>
        <end position="970"/>
    </location>
</feature>
<gene>
    <name evidence="8" type="ORF">SFRICE_017903</name>
</gene>
<dbReference type="InterPro" id="IPR005829">
    <property type="entry name" value="Sugar_transporter_CS"/>
</dbReference>
<dbReference type="EMBL" id="ODYU01010990">
    <property type="protein sequence ID" value="SOQ56446.1"/>
    <property type="molecule type" value="Genomic_DNA"/>
</dbReference>
<dbReference type="InterPro" id="IPR011701">
    <property type="entry name" value="MFS"/>
</dbReference>
<evidence type="ECO:0000256" key="1">
    <source>
        <dbReference type="ARBA" id="ARBA00004141"/>
    </source>
</evidence>
<feature type="transmembrane region" description="Helical" evidence="6">
    <location>
        <begin position="1143"/>
        <end position="1165"/>
    </location>
</feature>
<dbReference type="Pfam" id="PF07690">
    <property type="entry name" value="MFS_1"/>
    <property type="match status" value="1"/>
</dbReference>
<keyword evidence="4 6" id="KW-0472">Membrane</keyword>
<feature type="transmembrane region" description="Helical" evidence="6">
    <location>
        <begin position="1287"/>
        <end position="1308"/>
    </location>
</feature>
<feature type="transmembrane region" description="Helical" evidence="6">
    <location>
        <begin position="831"/>
        <end position="850"/>
    </location>
</feature>
<dbReference type="Gene3D" id="1.20.1250.20">
    <property type="entry name" value="MFS general substrate transporter like domains"/>
    <property type="match status" value="3"/>
</dbReference>
<feature type="transmembrane region" description="Helical" evidence="6">
    <location>
        <begin position="1375"/>
        <end position="1397"/>
    </location>
</feature>
<feature type="transmembrane region" description="Helical" evidence="6">
    <location>
        <begin position="743"/>
        <end position="761"/>
    </location>
</feature>
<feature type="transmembrane region" description="Helical" evidence="6">
    <location>
        <begin position="12"/>
        <end position="35"/>
    </location>
</feature>
<feature type="region of interest" description="Disordered" evidence="5">
    <location>
        <begin position="869"/>
        <end position="927"/>
    </location>
</feature>
<feature type="transmembrane region" description="Helical" evidence="6">
    <location>
        <begin position="47"/>
        <end position="68"/>
    </location>
</feature>
<dbReference type="GO" id="GO:0022857">
    <property type="term" value="F:transmembrane transporter activity"/>
    <property type="evidence" value="ECO:0007669"/>
    <property type="project" value="InterPro"/>
</dbReference>
<feature type="transmembrane region" description="Helical" evidence="6">
    <location>
        <begin position="217"/>
        <end position="235"/>
    </location>
</feature>
<organism evidence="8">
    <name type="scientific">Spodoptera frugiperda</name>
    <name type="common">Fall armyworm</name>
    <dbReference type="NCBI Taxonomy" id="7108"/>
    <lineage>
        <taxon>Eukaryota</taxon>
        <taxon>Metazoa</taxon>
        <taxon>Ecdysozoa</taxon>
        <taxon>Arthropoda</taxon>
        <taxon>Hexapoda</taxon>
        <taxon>Insecta</taxon>
        <taxon>Pterygota</taxon>
        <taxon>Neoptera</taxon>
        <taxon>Endopterygota</taxon>
        <taxon>Lepidoptera</taxon>
        <taxon>Glossata</taxon>
        <taxon>Ditrysia</taxon>
        <taxon>Noctuoidea</taxon>
        <taxon>Noctuidae</taxon>
        <taxon>Amphipyrinae</taxon>
        <taxon>Spodoptera</taxon>
    </lineage>
</organism>
<feature type="transmembrane region" description="Helical" evidence="6">
    <location>
        <begin position="303"/>
        <end position="325"/>
    </location>
</feature>
<feature type="transmembrane region" description="Helical" evidence="6">
    <location>
        <begin position="516"/>
        <end position="539"/>
    </location>
</feature>
<comment type="subcellular location">
    <subcellularLocation>
        <location evidence="1">Membrane</location>
        <topology evidence="1">Multi-pass membrane protein</topology>
    </subcellularLocation>
</comment>
<feature type="transmembrane region" description="Helical" evidence="6">
    <location>
        <begin position="1315"/>
        <end position="1333"/>
    </location>
</feature>
<feature type="transmembrane region" description="Helical" evidence="6">
    <location>
        <begin position="241"/>
        <end position="265"/>
    </location>
</feature>
<dbReference type="SUPFAM" id="SSF103473">
    <property type="entry name" value="MFS general substrate transporter"/>
    <property type="match status" value="3"/>
</dbReference>
<evidence type="ECO:0000259" key="7">
    <source>
        <dbReference type="PROSITE" id="PS50850"/>
    </source>
</evidence>
<feature type="transmembrane region" description="Helical" evidence="6">
    <location>
        <begin position="600"/>
        <end position="618"/>
    </location>
</feature>
<feature type="domain" description="Major facilitator superfamily (MFS) profile" evidence="7">
    <location>
        <begin position="959"/>
        <end position="1427"/>
    </location>
</feature>
<feature type="transmembrane region" description="Helical" evidence="6">
    <location>
        <begin position="571"/>
        <end position="594"/>
    </location>
</feature>
<feature type="transmembrane region" description="Helical" evidence="6">
    <location>
        <begin position="714"/>
        <end position="736"/>
    </location>
</feature>
<dbReference type="Pfam" id="PF00083">
    <property type="entry name" value="Sugar_tr"/>
    <property type="match status" value="2"/>
</dbReference>
<sequence>MGLGKSLAQAYWVYIVLELVEALFGDTYSCTFMLGVEMVTKANRVSFITLMTASTSIAGILMALIAWAVPYWRYFLRVIYAPSLLFLLFAFLLDESLRWLLIKGRKAEAKDVIVKAAKASNIDLSEFDLDSIECEKEVEATNWMDLLKMTIGSKKLVFRFVACVCMWVTGLFNKYTLLINSVELEGNKYINYALTSFSELPASFAIVFLLNRYKRRIPLMFTFLLTGVFCIGQSFVPKGNIILSISLFLVGRFMATISLAIVYLYTSELFPTHTRNTMHALCSSLGRTATLVSSQTPLMMRHLYGLPSILVGGLSLMTGIIVITLPDTADDVLPDTVRQAEAAVTDMQESRQTFLETTKPTADEEIALENILSKFRPLGPYYMRFMPFLMFACFTNGFYCMNYVFAVGMVDYSCKYPECMNTTSISATALNLTQDTCHKYQLRDDNGTCSVNSSLSIVEDCEEWEYDDPISFVAEFQLGCQDWKRALVGTVHSFGYMLGLLFLGPISDKIGRKKMIVFTGVMGGLMGLSRSITVSYWTYVAFELMEAFSGDTYSPNYMLGVEMVTKENRALFAPLMIATMSISGIIMAFVAWLVPYWRHFLRVIYTPALIFILYAFFLDESVRWLLIKGRKKEAKSILRKAAKISRVRIEETTLDKIECEKEDASANLITLLKITFSSKTLFLRFLACACAWITATFNKYGLMINAVSLEGNKYVNYALTSFADLPASLLLIVILIRFKRKKPLIFSFLMTGSFCVAQSFVPRGYPIISTSLFFVGKFTAALSTGTVYLYTTELFPTYTRNTMHALCSSIGRFGAILAPQTTLLIRYWKGFPSLIIGGLSLTTALIVMMMPDTAEDVLPDTVQQAEALGTRHVKEDKNVSESLLQDRDEEIKSKHKTEGKNEKEETKCKEENKDKQSEEGKMESSVKGGINSKETVVDLESVLREFKIFGRYHLKLIFLLGMLAFGSMWHSTNYIFAVENYGYRCKHPNCEYADLVKLELNSSFDFKCHKYKVYNDDGTCVADNFNIENPVECKEWVYERPDSFVAEFNIGCESWKRTLVGTMHSVGYMIGLFLVGPLSDKHGRKNVVIFTAVACAAIGLAKSVVYSYWLYVALELLEPLLGDCYSATFTLAIESVTKEHRPIIIFLLSLFTTCGAVALGIIAWIAPNWRIFLISIYAPAFLYILYIFCFDESIRWLLNKGQKKKANDIIRKAAKMNNITIDENKLSKLKCEENSANVSLTTLIKITVSSKKLLLRLLCCICMWFTALFNAYSLLINSVSLKGNKYLNFELVALTGFPASFIILFLLMKCSRKRPLVFSFLLTGTFCTAHSILPTGYGWLSILLYVSGKLCSSVSIRIVYIYTSELFPTYTRNTMHALCSALGRIAAIVAPQTPLLLDYWEGLPSLIIGVLSVLTACLITLLPDTSDDVLPDNVCQAEAAGKKEKDICKLGKKEIEFDVCSKL</sequence>
<evidence type="ECO:0000256" key="6">
    <source>
        <dbReference type="SAM" id="Phobius"/>
    </source>
</evidence>
<dbReference type="InterPro" id="IPR036259">
    <property type="entry name" value="MFS_trans_sf"/>
</dbReference>
<feature type="transmembrane region" description="Helical" evidence="6">
    <location>
        <begin position="1087"/>
        <end position="1110"/>
    </location>
</feature>
<feature type="domain" description="Major facilitator superfamily (MFS) profile" evidence="7">
    <location>
        <begin position="440"/>
        <end position="855"/>
    </location>
</feature>
<feature type="transmembrane region" description="Helical" evidence="6">
    <location>
        <begin position="1171"/>
        <end position="1190"/>
    </location>
</feature>
<reference evidence="8" key="1">
    <citation type="submission" date="2016-07" db="EMBL/GenBank/DDBJ databases">
        <authorList>
            <person name="Bretaudeau A."/>
        </authorList>
    </citation>
    <scope>NUCLEOTIDE SEQUENCE</scope>
    <source>
        <strain evidence="8">Rice</strain>
        <tissue evidence="8">Whole body</tissue>
    </source>
</reference>
<dbReference type="InterPro" id="IPR020846">
    <property type="entry name" value="MFS_dom"/>
</dbReference>
<evidence type="ECO:0000256" key="4">
    <source>
        <dbReference type="ARBA" id="ARBA00023136"/>
    </source>
</evidence>
<dbReference type="PROSITE" id="PS00216">
    <property type="entry name" value="SUGAR_TRANSPORT_1"/>
    <property type="match status" value="1"/>
</dbReference>
<dbReference type="PANTHER" id="PTHR24064">
    <property type="entry name" value="SOLUTE CARRIER FAMILY 22 MEMBER"/>
    <property type="match status" value="1"/>
</dbReference>
<feature type="transmembrane region" description="Helical" evidence="6">
    <location>
        <begin position="486"/>
        <end position="504"/>
    </location>
</feature>
<evidence type="ECO:0000256" key="5">
    <source>
        <dbReference type="SAM" id="MobiDB-lite"/>
    </source>
</evidence>
<feature type="transmembrane region" description="Helical" evidence="6">
    <location>
        <begin position="1058"/>
        <end position="1075"/>
    </location>
</feature>
<dbReference type="InterPro" id="IPR005828">
    <property type="entry name" value="MFS_sugar_transport-like"/>
</dbReference>
<dbReference type="GO" id="GO:0016020">
    <property type="term" value="C:membrane"/>
    <property type="evidence" value="ECO:0007669"/>
    <property type="project" value="UniProtKB-SubCell"/>
</dbReference>
<feature type="transmembrane region" description="Helical" evidence="6">
    <location>
        <begin position="74"/>
        <end position="93"/>
    </location>
</feature>
<evidence type="ECO:0000256" key="3">
    <source>
        <dbReference type="ARBA" id="ARBA00022989"/>
    </source>
</evidence>
<dbReference type="PROSITE" id="PS50850">
    <property type="entry name" value="MFS"/>
    <property type="match status" value="2"/>
</dbReference>
<keyword evidence="2 6" id="KW-0812">Transmembrane</keyword>
<proteinExistence type="predicted"/>
<accession>A0A2H1WTZ6</accession>
<name>A0A2H1WTZ6_SPOFR</name>
<feature type="transmembrane region" description="Helical" evidence="6">
    <location>
        <begin position="1403"/>
        <end position="1422"/>
    </location>
</feature>
<evidence type="ECO:0000313" key="8">
    <source>
        <dbReference type="EMBL" id="SOQ56446.1"/>
    </source>
</evidence>
<feature type="transmembrane region" description="Helical" evidence="6">
    <location>
        <begin position="1253"/>
        <end position="1275"/>
    </location>
</feature>